<protein>
    <submittedName>
        <fullName evidence="2">Uncharacterized protein</fullName>
    </submittedName>
</protein>
<feature type="region of interest" description="Disordered" evidence="1">
    <location>
        <begin position="45"/>
        <end position="83"/>
    </location>
</feature>
<evidence type="ECO:0000256" key="1">
    <source>
        <dbReference type="SAM" id="MobiDB-lite"/>
    </source>
</evidence>
<organism evidence="2 3">
    <name type="scientific">Actinoplanes siamensis</name>
    <dbReference type="NCBI Taxonomy" id="1223317"/>
    <lineage>
        <taxon>Bacteria</taxon>
        <taxon>Bacillati</taxon>
        <taxon>Actinomycetota</taxon>
        <taxon>Actinomycetes</taxon>
        <taxon>Micromonosporales</taxon>
        <taxon>Micromonosporaceae</taxon>
        <taxon>Actinoplanes</taxon>
    </lineage>
</organism>
<reference evidence="2" key="1">
    <citation type="submission" date="2021-01" db="EMBL/GenBank/DDBJ databases">
        <title>Whole genome shotgun sequence of Actinoplanes siamensis NBRC 109076.</title>
        <authorList>
            <person name="Komaki H."/>
            <person name="Tamura T."/>
        </authorList>
    </citation>
    <scope>NUCLEOTIDE SEQUENCE</scope>
    <source>
        <strain evidence="2">NBRC 109076</strain>
    </source>
</reference>
<accession>A0A919KA64</accession>
<dbReference type="AlphaFoldDB" id="A0A919KA64"/>
<name>A0A919KA64_9ACTN</name>
<sequence length="83" mass="8732">MYIGKDGDSHPTIMAMLPSFGSPTPDAYDHGAGRAPGVPPSCCLPRGSGHRPANARHRRGPHGRWSTIYADGHDGEADAALAR</sequence>
<dbReference type="Proteomes" id="UP000629619">
    <property type="component" value="Unassembled WGS sequence"/>
</dbReference>
<feature type="compositionally biased region" description="Basic residues" evidence="1">
    <location>
        <begin position="53"/>
        <end position="62"/>
    </location>
</feature>
<comment type="caution">
    <text evidence="2">The sequence shown here is derived from an EMBL/GenBank/DDBJ whole genome shotgun (WGS) entry which is preliminary data.</text>
</comment>
<evidence type="ECO:0000313" key="2">
    <source>
        <dbReference type="EMBL" id="GIF02660.1"/>
    </source>
</evidence>
<proteinExistence type="predicted"/>
<gene>
    <name evidence="2" type="ORF">Asi03nite_01980</name>
</gene>
<keyword evidence="3" id="KW-1185">Reference proteome</keyword>
<evidence type="ECO:0000313" key="3">
    <source>
        <dbReference type="Proteomes" id="UP000629619"/>
    </source>
</evidence>
<dbReference type="EMBL" id="BOMW01000004">
    <property type="protein sequence ID" value="GIF02660.1"/>
    <property type="molecule type" value="Genomic_DNA"/>
</dbReference>